<dbReference type="GO" id="GO:0015079">
    <property type="term" value="F:potassium ion transmembrane transporter activity"/>
    <property type="evidence" value="ECO:0007669"/>
    <property type="project" value="InterPro"/>
</dbReference>
<gene>
    <name evidence="3" type="ORF">BJ878DRAFT_62536</name>
</gene>
<keyword evidence="1" id="KW-0472">Membrane</keyword>
<protein>
    <submittedName>
        <fullName evidence="3">Potassium transporter</fullName>
    </submittedName>
</protein>
<name>A0A9P7ZAI7_9HELO</name>
<dbReference type="AlphaFoldDB" id="A0A9P7ZAI7"/>
<dbReference type="GO" id="GO:0016020">
    <property type="term" value="C:membrane"/>
    <property type="evidence" value="ECO:0007669"/>
    <property type="project" value="InterPro"/>
</dbReference>
<organism evidence="3 4">
    <name type="scientific">Calycina marina</name>
    <dbReference type="NCBI Taxonomy" id="1763456"/>
    <lineage>
        <taxon>Eukaryota</taxon>
        <taxon>Fungi</taxon>
        <taxon>Dikarya</taxon>
        <taxon>Ascomycota</taxon>
        <taxon>Pezizomycotina</taxon>
        <taxon>Leotiomycetes</taxon>
        <taxon>Helotiales</taxon>
        <taxon>Pezizellaceae</taxon>
        <taxon>Calycina</taxon>
    </lineage>
</organism>
<feature type="transmembrane region" description="Helical" evidence="1">
    <location>
        <begin position="24"/>
        <end position="41"/>
    </location>
</feature>
<evidence type="ECO:0000313" key="3">
    <source>
        <dbReference type="EMBL" id="KAG9248287.1"/>
    </source>
</evidence>
<dbReference type="PANTHER" id="PTHR30540:SF83">
    <property type="entry name" value="K+ POTASSIUM TRANSPORTER"/>
    <property type="match status" value="1"/>
</dbReference>
<evidence type="ECO:0000313" key="4">
    <source>
        <dbReference type="Proteomes" id="UP000887226"/>
    </source>
</evidence>
<evidence type="ECO:0000259" key="2">
    <source>
        <dbReference type="Pfam" id="PF02705"/>
    </source>
</evidence>
<dbReference type="Pfam" id="PF02705">
    <property type="entry name" value="K_trans"/>
    <property type="match status" value="1"/>
</dbReference>
<accession>A0A9P7ZAI7</accession>
<sequence>MVLVLLFAVQPSYTTKLASTFAPIVVVWLLFNFSCGVYNLPKFNHTVLKAFSPYFAFSYLIRNKEERWRSFLCGLLLDFTGV</sequence>
<evidence type="ECO:0000256" key="1">
    <source>
        <dbReference type="SAM" id="Phobius"/>
    </source>
</evidence>
<dbReference type="PANTHER" id="PTHR30540">
    <property type="entry name" value="OSMOTIC STRESS POTASSIUM TRANSPORTER"/>
    <property type="match status" value="1"/>
</dbReference>
<dbReference type="EMBL" id="MU253752">
    <property type="protein sequence ID" value="KAG9248287.1"/>
    <property type="molecule type" value="Genomic_DNA"/>
</dbReference>
<comment type="caution">
    <text evidence="3">The sequence shown here is derived from an EMBL/GenBank/DDBJ whole genome shotgun (WGS) entry which is preliminary data.</text>
</comment>
<keyword evidence="4" id="KW-1185">Reference proteome</keyword>
<dbReference type="OrthoDB" id="504708at2759"/>
<keyword evidence="1" id="KW-1133">Transmembrane helix</keyword>
<proteinExistence type="predicted"/>
<reference evidence="3" key="1">
    <citation type="journal article" date="2021" name="IMA Fungus">
        <title>Genomic characterization of three marine fungi, including Emericellopsis atlantica sp. nov. with signatures of a generalist lifestyle and marine biomass degradation.</title>
        <authorList>
            <person name="Hagestad O.C."/>
            <person name="Hou L."/>
            <person name="Andersen J.H."/>
            <person name="Hansen E.H."/>
            <person name="Altermark B."/>
            <person name="Li C."/>
            <person name="Kuhnert E."/>
            <person name="Cox R.J."/>
            <person name="Crous P.W."/>
            <person name="Spatafora J.W."/>
            <person name="Lail K."/>
            <person name="Amirebrahimi M."/>
            <person name="Lipzen A."/>
            <person name="Pangilinan J."/>
            <person name="Andreopoulos W."/>
            <person name="Hayes R.D."/>
            <person name="Ng V."/>
            <person name="Grigoriev I.V."/>
            <person name="Jackson S.A."/>
            <person name="Sutton T.D.S."/>
            <person name="Dobson A.D.W."/>
            <person name="Rama T."/>
        </authorList>
    </citation>
    <scope>NUCLEOTIDE SEQUENCE</scope>
    <source>
        <strain evidence="3">TRa3180A</strain>
    </source>
</reference>
<dbReference type="InterPro" id="IPR003855">
    <property type="entry name" value="K+_transporter"/>
</dbReference>
<dbReference type="InterPro" id="IPR053951">
    <property type="entry name" value="K_trans_N"/>
</dbReference>
<dbReference type="Proteomes" id="UP000887226">
    <property type="component" value="Unassembled WGS sequence"/>
</dbReference>
<feature type="domain" description="K+ potassium transporter integral membrane" evidence="2">
    <location>
        <begin position="1"/>
        <end position="81"/>
    </location>
</feature>
<keyword evidence="1" id="KW-0812">Transmembrane</keyword>